<dbReference type="GO" id="GO:0046872">
    <property type="term" value="F:metal ion binding"/>
    <property type="evidence" value="ECO:0007669"/>
    <property type="project" value="UniProtKB-KW"/>
</dbReference>
<dbReference type="Ensembl" id="ENSHHUT00000054729.1">
    <property type="protein sequence ID" value="ENSHHUP00000052877.1"/>
    <property type="gene ID" value="ENSHHUG00000031768.1"/>
</dbReference>
<organism evidence="10 11">
    <name type="scientific">Hucho hucho</name>
    <name type="common">huchen</name>
    <dbReference type="NCBI Taxonomy" id="62062"/>
    <lineage>
        <taxon>Eukaryota</taxon>
        <taxon>Metazoa</taxon>
        <taxon>Chordata</taxon>
        <taxon>Craniata</taxon>
        <taxon>Vertebrata</taxon>
        <taxon>Euteleostomi</taxon>
        <taxon>Actinopterygii</taxon>
        <taxon>Neopterygii</taxon>
        <taxon>Teleostei</taxon>
        <taxon>Protacanthopterygii</taxon>
        <taxon>Salmoniformes</taxon>
        <taxon>Salmonidae</taxon>
        <taxon>Salmoninae</taxon>
        <taxon>Hucho</taxon>
    </lineage>
</organism>
<evidence type="ECO:0000256" key="4">
    <source>
        <dbReference type="ARBA" id="ARBA00022695"/>
    </source>
</evidence>
<proteinExistence type="inferred from homology"/>
<reference evidence="10" key="3">
    <citation type="submission" date="2025-09" db="UniProtKB">
        <authorList>
            <consortium name="Ensembl"/>
        </authorList>
    </citation>
    <scope>IDENTIFICATION</scope>
</reference>
<evidence type="ECO:0000256" key="5">
    <source>
        <dbReference type="ARBA" id="ARBA00022723"/>
    </source>
</evidence>
<comment type="similarity">
    <text evidence="2">Belongs to the SELO family.</text>
</comment>
<evidence type="ECO:0000313" key="11">
    <source>
        <dbReference type="Proteomes" id="UP000314982"/>
    </source>
</evidence>
<protein>
    <recommendedName>
        <fullName evidence="9">Selenoprotein O</fullName>
    </recommendedName>
</protein>
<evidence type="ECO:0000256" key="7">
    <source>
        <dbReference type="ARBA" id="ARBA00022840"/>
    </source>
</evidence>
<reference evidence="10" key="2">
    <citation type="submission" date="2025-08" db="UniProtKB">
        <authorList>
            <consortium name="Ensembl"/>
        </authorList>
    </citation>
    <scope>IDENTIFICATION</scope>
</reference>
<dbReference type="Pfam" id="PF02696">
    <property type="entry name" value="SelO"/>
    <property type="match status" value="1"/>
</dbReference>
<keyword evidence="8" id="KW-0460">Magnesium</keyword>
<name>A0A4W5NPE1_9TELE</name>
<keyword evidence="3" id="KW-0808">Transferase</keyword>
<dbReference type="AlphaFoldDB" id="A0A4W5NPE1"/>
<dbReference type="STRING" id="62062.ENSHHUP00000052877"/>
<keyword evidence="5" id="KW-0479">Metal-binding</keyword>
<dbReference type="GO" id="GO:0005524">
    <property type="term" value="F:ATP binding"/>
    <property type="evidence" value="ECO:0007669"/>
    <property type="project" value="UniProtKB-KW"/>
</dbReference>
<dbReference type="GO" id="GO:0016779">
    <property type="term" value="F:nucleotidyltransferase activity"/>
    <property type="evidence" value="ECO:0007669"/>
    <property type="project" value="UniProtKB-KW"/>
</dbReference>
<reference evidence="11" key="1">
    <citation type="submission" date="2018-06" db="EMBL/GenBank/DDBJ databases">
        <title>Genome assembly of Danube salmon.</title>
        <authorList>
            <person name="Macqueen D.J."/>
            <person name="Gundappa M.K."/>
        </authorList>
    </citation>
    <scope>NUCLEOTIDE SEQUENCE [LARGE SCALE GENOMIC DNA]</scope>
</reference>
<evidence type="ECO:0000256" key="3">
    <source>
        <dbReference type="ARBA" id="ARBA00022679"/>
    </source>
</evidence>
<dbReference type="PANTHER" id="PTHR12153">
    <property type="entry name" value="SELENOPROTEIN O"/>
    <property type="match status" value="1"/>
</dbReference>
<accession>A0A4W5NPE1</accession>
<keyword evidence="7" id="KW-0067">ATP-binding</keyword>
<evidence type="ECO:0000256" key="9">
    <source>
        <dbReference type="ARBA" id="ARBA00031547"/>
    </source>
</evidence>
<evidence type="ECO:0000313" key="10">
    <source>
        <dbReference type="Ensembl" id="ENSHHUP00000052877.1"/>
    </source>
</evidence>
<dbReference type="GeneTree" id="ENSGT00390000005508"/>
<dbReference type="InterPro" id="IPR003846">
    <property type="entry name" value="SelO"/>
</dbReference>
<evidence type="ECO:0000256" key="6">
    <source>
        <dbReference type="ARBA" id="ARBA00022741"/>
    </source>
</evidence>
<evidence type="ECO:0000256" key="2">
    <source>
        <dbReference type="ARBA" id="ARBA00009747"/>
    </source>
</evidence>
<dbReference type="Proteomes" id="UP000314982">
    <property type="component" value="Unassembled WGS sequence"/>
</dbReference>
<sequence>FSRVQPQPLINPTFVAVSGPALALLGLDEEEIFHDPLGPEYSSGSKVLPGSEPAAHCYCGHQFGLFAGQLGDGAVCYLGERDNPCGRWEIQLKGAGSDGGKVLRSSIQEFLCSEAMAALGIPTTRAIGPLCQQRPPQQWPVPPREVFGGPAHRPLLHQVNGTSASLPLSTGTSRCPIDIKSYSFRNLYHEGCA</sequence>
<dbReference type="PANTHER" id="PTHR12153:SF15">
    <property type="entry name" value="PROTEIN ADENYLYLTRANSFERASE SELO, MITOCHONDRIAL"/>
    <property type="match status" value="1"/>
</dbReference>
<evidence type="ECO:0000256" key="1">
    <source>
        <dbReference type="ARBA" id="ARBA00001946"/>
    </source>
</evidence>
<keyword evidence="11" id="KW-1185">Reference proteome</keyword>
<keyword evidence="6" id="KW-0547">Nucleotide-binding</keyword>
<comment type="cofactor">
    <cofactor evidence="1">
        <name>Mg(2+)</name>
        <dbReference type="ChEBI" id="CHEBI:18420"/>
    </cofactor>
</comment>
<evidence type="ECO:0000256" key="8">
    <source>
        <dbReference type="ARBA" id="ARBA00022842"/>
    </source>
</evidence>
<keyword evidence="4" id="KW-0548">Nucleotidyltransferase</keyword>